<sequence length="139" mass="15999">MITLLGTRLFHNFQPIDDLGMIEAIRISSDGKPALTFNLLNKQQSLLVKMKDLYPGCFIGCIYDNLWYFGMVNEVNAEEDVTLKFLHPHGPSQFFWPNREDVCMLPIPHIIAIVEPQKTMTGRTYQFSEESVRLVQSSF</sequence>
<gene>
    <name evidence="1" type="ORF">AVEN_165355_1</name>
</gene>
<reference evidence="1 2" key="1">
    <citation type="journal article" date="2019" name="Sci. Rep.">
        <title>Orb-weaving spider Araneus ventricosus genome elucidates the spidroin gene catalogue.</title>
        <authorList>
            <person name="Kono N."/>
            <person name="Nakamura H."/>
            <person name="Ohtoshi R."/>
            <person name="Moran D.A.P."/>
            <person name="Shinohara A."/>
            <person name="Yoshida Y."/>
            <person name="Fujiwara M."/>
            <person name="Mori M."/>
            <person name="Tomita M."/>
            <person name="Arakawa K."/>
        </authorList>
    </citation>
    <scope>NUCLEOTIDE SEQUENCE [LARGE SCALE GENOMIC DNA]</scope>
</reference>
<keyword evidence="2" id="KW-1185">Reference proteome</keyword>
<dbReference type="AlphaFoldDB" id="A0A4Y2AW82"/>
<organism evidence="1 2">
    <name type="scientific">Araneus ventricosus</name>
    <name type="common">Orbweaver spider</name>
    <name type="synonym">Epeira ventricosa</name>
    <dbReference type="NCBI Taxonomy" id="182803"/>
    <lineage>
        <taxon>Eukaryota</taxon>
        <taxon>Metazoa</taxon>
        <taxon>Ecdysozoa</taxon>
        <taxon>Arthropoda</taxon>
        <taxon>Chelicerata</taxon>
        <taxon>Arachnida</taxon>
        <taxon>Araneae</taxon>
        <taxon>Araneomorphae</taxon>
        <taxon>Entelegynae</taxon>
        <taxon>Araneoidea</taxon>
        <taxon>Araneidae</taxon>
        <taxon>Araneus</taxon>
    </lineage>
</organism>
<accession>A0A4Y2AW82</accession>
<evidence type="ECO:0000313" key="2">
    <source>
        <dbReference type="Proteomes" id="UP000499080"/>
    </source>
</evidence>
<evidence type="ECO:0000313" key="1">
    <source>
        <dbReference type="EMBL" id="GBL83144.1"/>
    </source>
</evidence>
<evidence type="ECO:0008006" key="3">
    <source>
        <dbReference type="Google" id="ProtNLM"/>
    </source>
</evidence>
<dbReference type="Proteomes" id="UP000499080">
    <property type="component" value="Unassembled WGS sequence"/>
</dbReference>
<name>A0A4Y2AW82_ARAVE</name>
<dbReference type="EMBL" id="BGPR01000031">
    <property type="protein sequence ID" value="GBL83144.1"/>
    <property type="molecule type" value="Genomic_DNA"/>
</dbReference>
<dbReference type="OrthoDB" id="6625945at2759"/>
<proteinExistence type="predicted"/>
<comment type="caution">
    <text evidence="1">The sequence shown here is derived from an EMBL/GenBank/DDBJ whole genome shotgun (WGS) entry which is preliminary data.</text>
</comment>
<protein>
    <recommendedName>
        <fullName evidence="3">Tudor domain-containing protein</fullName>
    </recommendedName>
</protein>